<dbReference type="RefSeq" id="WP_344030194.1">
    <property type="nucleotide sequence ID" value="NZ_BAAAOB010000001.1"/>
</dbReference>
<dbReference type="Gene3D" id="1.10.10.10">
    <property type="entry name" value="Winged helix-like DNA-binding domain superfamily/Winged helix DNA-binding domain"/>
    <property type="match status" value="1"/>
</dbReference>
<feature type="domain" description="HTH gntR-type" evidence="4">
    <location>
        <begin position="11"/>
        <end position="79"/>
    </location>
</feature>
<keyword evidence="1" id="KW-0805">Transcription regulation</keyword>
<dbReference type="InterPro" id="IPR036390">
    <property type="entry name" value="WH_DNA-bd_sf"/>
</dbReference>
<dbReference type="PANTHER" id="PTHR38445:SF7">
    <property type="entry name" value="GNTR-FAMILY TRANSCRIPTIONAL REGULATOR"/>
    <property type="match status" value="1"/>
</dbReference>
<organism evidence="5 6">
    <name type="scientific">Leucobacter iarius</name>
    <dbReference type="NCBI Taxonomy" id="333963"/>
    <lineage>
        <taxon>Bacteria</taxon>
        <taxon>Bacillati</taxon>
        <taxon>Actinomycetota</taxon>
        <taxon>Actinomycetes</taxon>
        <taxon>Micrococcales</taxon>
        <taxon>Microbacteriaceae</taxon>
        <taxon>Leucobacter</taxon>
    </lineage>
</organism>
<dbReference type="InterPro" id="IPR036388">
    <property type="entry name" value="WH-like_DNA-bd_sf"/>
</dbReference>
<name>A0ABP4XPD7_9MICO</name>
<dbReference type="PANTHER" id="PTHR38445">
    <property type="entry name" value="HTH-TYPE TRANSCRIPTIONAL REPRESSOR YTRA"/>
    <property type="match status" value="1"/>
</dbReference>
<evidence type="ECO:0000259" key="4">
    <source>
        <dbReference type="PROSITE" id="PS50949"/>
    </source>
</evidence>
<comment type="caution">
    <text evidence="5">The sequence shown here is derived from an EMBL/GenBank/DDBJ whole genome shotgun (WGS) entry which is preliminary data.</text>
</comment>
<dbReference type="PROSITE" id="PS50949">
    <property type="entry name" value="HTH_GNTR"/>
    <property type="match status" value="1"/>
</dbReference>
<dbReference type="CDD" id="cd07377">
    <property type="entry name" value="WHTH_GntR"/>
    <property type="match status" value="1"/>
</dbReference>
<dbReference type="SUPFAM" id="SSF46785">
    <property type="entry name" value="Winged helix' DNA-binding domain"/>
    <property type="match status" value="1"/>
</dbReference>
<evidence type="ECO:0000313" key="6">
    <source>
        <dbReference type="Proteomes" id="UP001500851"/>
    </source>
</evidence>
<evidence type="ECO:0000256" key="2">
    <source>
        <dbReference type="ARBA" id="ARBA00023125"/>
    </source>
</evidence>
<dbReference type="Pfam" id="PF00392">
    <property type="entry name" value="GntR"/>
    <property type="match status" value="1"/>
</dbReference>
<sequence length="130" mass="13712">MLVRIDAASERPIYAQIADSIRGSIAAQRVLAGQLLPPAREIAEGLGINAHTVLHAYQALRDEGLVDLRRGRGAVVTEAAPKLVALHADVAVLVARARALGVAPSTLAAMITDPAHLRGEVVSETDRSLR</sequence>
<accession>A0ABP4XPD7</accession>
<dbReference type="Proteomes" id="UP001500851">
    <property type="component" value="Unassembled WGS sequence"/>
</dbReference>
<keyword evidence="2" id="KW-0238">DNA-binding</keyword>
<dbReference type="InterPro" id="IPR000524">
    <property type="entry name" value="Tscrpt_reg_HTH_GntR"/>
</dbReference>
<keyword evidence="3" id="KW-0804">Transcription</keyword>
<reference evidence="6" key="1">
    <citation type="journal article" date="2019" name="Int. J. Syst. Evol. Microbiol.">
        <title>The Global Catalogue of Microorganisms (GCM) 10K type strain sequencing project: providing services to taxonomists for standard genome sequencing and annotation.</title>
        <authorList>
            <consortium name="The Broad Institute Genomics Platform"/>
            <consortium name="The Broad Institute Genome Sequencing Center for Infectious Disease"/>
            <person name="Wu L."/>
            <person name="Ma J."/>
        </authorList>
    </citation>
    <scope>NUCLEOTIDE SEQUENCE [LARGE SCALE GENOMIC DNA]</scope>
    <source>
        <strain evidence="6">JCM 14736</strain>
    </source>
</reference>
<dbReference type="EMBL" id="BAAAOB010000001">
    <property type="protein sequence ID" value="GAA1783502.1"/>
    <property type="molecule type" value="Genomic_DNA"/>
</dbReference>
<gene>
    <name evidence="5" type="ORF">GCM10009768_10430</name>
</gene>
<protein>
    <submittedName>
        <fullName evidence="5">GntR family transcriptional regulator</fullName>
    </submittedName>
</protein>
<evidence type="ECO:0000256" key="1">
    <source>
        <dbReference type="ARBA" id="ARBA00023015"/>
    </source>
</evidence>
<dbReference type="SMART" id="SM00345">
    <property type="entry name" value="HTH_GNTR"/>
    <property type="match status" value="1"/>
</dbReference>
<keyword evidence="6" id="KW-1185">Reference proteome</keyword>
<evidence type="ECO:0000256" key="3">
    <source>
        <dbReference type="ARBA" id="ARBA00023163"/>
    </source>
</evidence>
<proteinExistence type="predicted"/>
<evidence type="ECO:0000313" key="5">
    <source>
        <dbReference type="EMBL" id="GAA1783502.1"/>
    </source>
</evidence>